<organism evidence="1 2">
    <name type="scientific">Sphingomonas natans</name>
    <dbReference type="NCBI Taxonomy" id="3063330"/>
    <lineage>
        <taxon>Bacteria</taxon>
        <taxon>Pseudomonadati</taxon>
        <taxon>Pseudomonadota</taxon>
        <taxon>Alphaproteobacteria</taxon>
        <taxon>Sphingomonadales</taxon>
        <taxon>Sphingomonadaceae</taxon>
        <taxon>Sphingomonas</taxon>
    </lineage>
</organism>
<protein>
    <submittedName>
        <fullName evidence="1">Uncharacterized protein</fullName>
    </submittedName>
</protein>
<sequence length="60" mass="6863">MAIDPIKDEVLEGATMLHDLFANDAEPAIQRRIAWALDCQRIDEAMYWLGVREAMYGQPL</sequence>
<proteinExistence type="predicted"/>
<evidence type="ECO:0000313" key="2">
    <source>
        <dbReference type="Proteomes" id="UP001169764"/>
    </source>
</evidence>
<name>A0ABT8YCC2_9SPHN</name>
<evidence type="ECO:0000313" key="1">
    <source>
        <dbReference type="EMBL" id="MDO6415976.1"/>
    </source>
</evidence>
<reference evidence="1" key="1">
    <citation type="submission" date="2023-07" db="EMBL/GenBank/DDBJ databases">
        <authorList>
            <person name="Kim M."/>
        </authorList>
    </citation>
    <scope>NUCLEOTIDE SEQUENCE</scope>
    <source>
        <strain evidence="1">BIUV-7</strain>
    </source>
</reference>
<accession>A0ABT8YCC2</accession>
<gene>
    <name evidence="1" type="ORF">Q4F19_16420</name>
</gene>
<keyword evidence="2" id="KW-1185">Reference proteome</keyword>
<comment type="caution">
    <text evidence="1">The sequence shown here is derived from an EMBL/GenBank/DDBJ whole genome shotgun (WGS) entry which is preliminary data.</text>
</comment>
<dbReference type="Proteomes" id="UP001169764">
    <property type="component" value="Unassembled WGS sequence"/>
</dbReference>
<dbReference type="RefSeq" id="WP_303544767.1">
    <property type="nucleotide sequence ID" value="NZ_JAUOTP010000008.1"/>
</dbReference>
<dbReference type="EMBL" id="JAUOTP010000008">
    <property type="protein sequence ID" value="MDO6415976.1"/>
    <property type="molecule type" value="Genomic_DNA"/>
</dbReference>